<reference evidence="1" key="1">
    <citation type="journal article" date="2014" name="Int. J. Syst. Evol. Microbiol.">
        <title>Complete genome sequence of Corynebacterium casei LMG S-19264T (=DSM 44701T), isolated from a smear-ripened cheese.</title>
        <authorList>
            <consortium name="US DOE Joint Genome Institute (JGI-PGF)"/>
            <person name="Walter F."/>
            <person name="Albersmeier A."/>
            <person name="Kalinowski J."/>
            <person name="Ruckert C."/>
        </authorList>
    </citation>
    <scope>NUCLEOTIDE SEQUENCE</scope>
    <source>
        <strain evidence="1">JCM 30804</strain>
    </source>
</reference>
<evidence type="ECO:0000313" key="1">
    <source>
        <dbReference type="EMBL" id="GGI76408.1"/>
    </source>
</evidence>
<evidence type="ECO:0008006" key="3">
    <source>
        <dbReference type="Google" id="ProtNLM"/>
    </source>
</evidence>
<dbReference type="Proteomes" id="UP000613743">
    <property type="component" value="Unassembled WGS sequence"/>
</dbReference>
<sequence>MDMTHTAFWIYRHTISQFGRLFIGLFTLALCASTAANELDTQKPLATELEEIKSQVLQLNRDLFILEEDLLFPASTQIAVFVSVDVGRFFAIDSVELKINNSSVVGFLYTPRQRQALEQGGIQRLYLGNLKTGAHQLTAIFTGKDAEGRTIQRAATHQFDKDDETVMIELKVVDSESNYRADVQIEDWVL</sequence>
<protein>
    <recommendedName>
        <fullName evidence="3">AraC family transcriptional regulator</fullName>
    </recommendedName>
</protein>
<proteinExistence type="predicted"/>
<reference evidence="1" key="2">
    <citation type="submission" date="2020-09" db="EMBL/GenBank/DDBJ databases">
        <authorList>
            <person name="Sun Q."/>
            <person name="Ohkuma M."/>
        </authorList>
    </citation>
    <scope>NUCLEOTIDE SEQUENCE</scope>
    <source>
        <strain evidence="1">JCM 30804</strain>
    </source>
</reference>
<comment type="caution">
    <text evidence="1">The sequence shown here is derived from an EMBL/GenBank/DDBJ whole genome shotgun (WGS) entry which is preliminary data.</text>
</comment>
<dbReference type="EMBL" id="BMPZ01000002">
    <property type="protein sequence ID" value="GGI76408.1"/>
    <property type="molecule type" value="Genomic_DNA"/>
</dbReference>
<evidence type="ECO:0000313" key="2">
    <source>
        <dbReference type="Proteomes" id="UP000613743"/>
    </source>
</evidence>
<name>A0A917JQ84_9GAMM</name>
<accession>A0A917JQ84</accession>
<keyword evidence="2" id="KW-1185">Reference proteome</keyword>
<dbReference type="AlphaFoldDB" id="A0A917JQ84"/>
<gene>
    <name evidence="1" type="ORF">GCM10009332_12250</name>
</gene>
<organism evidence="1 2">
    <name type="scientific">Shewanella gelidii</name>
    <dbReference type="NCBI Taxonomy" id="1642821"/>
    <lineage>
        <taxon>Bacteria</taxon>
        <taxon>Pseudomonadati</taxon>
        <taxon>Pseudomonadota</taxon>
        <taxon>Gammaproteobacteria</taxon>
        <taxon>Alteromonadales</taxon>
        <taxon>Shewanellaceae</taxon>
        <taxon>Shewanella</taxon>
    </lineage>
</organism>